<dbReference type="Proteomes" id="UP001056120">
    <property type="component" value="Linkage Group LG02"/>
</dbReference>
<reference evidence="1 2" key="2">
    <citation type="journal article" date="2022" name="Mol. Ecol. Resour.">
        <title>The genomes of chicory, endive, great burdock and yacon provide insights into Asteraceae paleo-polyploidization history and plant inulin production.</title>
        <authorList>
            <person name="Fan W."/>
            <person name="Wang S."/>
            <person name="Wang H."/>
            <person name="Wang A."/>
            <person name="Jiang F."/>
            <person name="Liu H."/>
            <person name="Zhao H."/>
            <person name="Xu D."/>
            <person name="Zhang Y."/>
        </authorList>
    </citation>
    <scope>NUCLEOTIDE SEQUENCE [LARGE SCALE GENOMIC DNA]</scope>
    <source>
        <strain evidence="2">cv. Yunnan</strain>
        <tissue evidence="1">Leaves</tissue>
    </source>
</reference>
<evidence type="ECO:0000313" key="2">
    <source>
        <dbReference type="Proteomes" id="UP001056120"/>
    </source>
</evidence>
<dbReference type="EMBL" id="CM042019">
    <property type="protein sequence ID" value="KAI3825496.1"/>
    <property type="molecule type" value="Genomic_DNA"/>
</dbReference>
<gene>
    <name evidence="1" type="ORF">L1987_06986</name>
</gene>
<accession>A0ACB9JZK8</accession>
<comment type="caution">
    <text evidence="1">The sequence shown here is derived from an EMBL/GenBank/DDBJ whole genome shotgun (WGS) entry which is preliminary data.</text>
</comment>
<sequence>MRTISAAAAGRRSPSSPQTNRSTLISALSASSPLLAHHQISVIYHKVPVACFTIRAAAAVVAPLGKGRDSLVDPPPLSIISSGYCCSLRDSSADPSTVLYAAASSTTAASATATAAATGTAAASQGSDPGGLDMYDLLWGE</sequence>
<reference evidence="2" key="1">
    <citation type="journal article" date="2022" name="Mol. Ecol. Resour.">
        <title>The genomes of chicory, endive, great burdock and yacon provide insights into Asteraceae palaeo-polyploidization history and plant inulin production.</title>
        <authorList>
            <person name="Fan W."/>
            <person name="Wang S."/>
            <person name="Wang H."/>
            <person name="Wang A."/>
            <person name="Jiang F."/>
            <person name="Liu H."/>
            <person name="Zhao H."/>
            <person name="Xu D."/>
            <person name="Zhang Y."/>
        </authorList>
    </citation>
    <scope>NUCLEOTIDE SEQUENCE [LARGE SCALE GENOMIC DNA]</scope>
    <source>
        <strain evidence="2">cv. Yunnan</strain>
    </source>
</reference>
<keyword evidence="2" id="KW-1185">Reference proteome</keyword>
<name>A0ACB9JZK8_9ASTR</name>
<protein>
    <submittedName>
        <fullName evidence="1">Uncharacterized protein</fullName>
    </submittedName>
</protein>
<evidence type="ECO:0000313" key="1">
    <source>
        <dbReference type="EMBL" id="KAI3825496.1"/>
    </source>
</evidence>
<proteinExistence type="predicted"/>
<organism evidence="1 2">
    <name type="scientific">Smallanthus sonchifolius</name>
    <dbReference type="NCBI Taxonomy" id="185202"/>
    <lineage>
        <taxon>Eukaryota</taxon>
        <taxon>Viridiplantae</taxon>
        <taxon>Streptophyta</taxon>
        <taxon>Embryophyta</taxon>
        <taxon>Tracheophyta</taxon>
        <taxon>Spermatophyta</taxon>
        <taxon>Magnoliopsida</taxon>
        <taxon>eudicotyledons</taxon>
        <taxon>Gunneridae</taxon>
        <taxon>Pentapetalae</taxon>
        <taxon>asterids</taxon>
        <taxon>campanulids</taxon>
        <taxon>Asterales</taxon>
        <taxon>Asteraceae</taxon>
        <taxon>Asteroideae</taxon>
        <taxon>Heliantheae alliance</taxon>
        <taxon>Millerieae</taxon>
        <taxon>Smallanthus</taxon>
    </lineage>
</organism>